<feature type="compositionally biased region" description="Basic and acidic residues" evidence="4">
    <location>
        <begin position="482"/>
        <end position="499"/>
    </location>
</feature>
<reference evidence="6" key="1">
    <citation type="submission" date="2015-05" db="UniProtKB">
        <authorList>
            <consortium name="EnsemblMetazoa"/>
        </authorList>
    </citation>
    <scope>IDENTIFICATION</scope>
</reference>
<feature type="compositionally biased region" description="Polar residues" evidence="4">
    <location>
        <begin position="801"/>
        <end position="811"/>
    </location>
</feature>
<evidence type="ECO:0000256" key="1">
    <source>
        <dbReference type="ARBA" id="ARBA00005775"/>
    </source>
</evidence>
<sequence>MNEEDFLRNQSGILKKLLVQGKQSTRRKNDIALPILPSRSTPCSRHSYMSRSFTNCTTVERLPQLKRDSSQVSKDSGDSQKDYTIGKREITDLVEFAKATKIQLKSVNMDDIATGVINTVHIARQDSDVALAIMPQEFDEMIHLLLAKVSDLKSNVRDEANAALDIVAANTPPQYIVRAVIGKGPKKLGKIMMAKLISVPEFLDICAKDVPQKMFKRVIKKIYSILNKVTDKNFTILIEQAESLPIDTEDCLRNIVNVILTYVCSEHKYSNLYAKLCAHLYSRKVPYNQQITDGSSTYLVFGEVLRTGCEEGLKLKLREIEGVPFESSEPLRYKLKGLNLFIAELYKIQVLPIETLHEEYLHQLFNDSNNNIYKIENFCVSLNQLGKFLEVQCNRTPSKFSKEKLDFYFTHIGSLLENKSQLPPRIYFMLLDLAELRGRNWIPRLETKIKFRVIRKFRFKKFNQNSNNKNVSKGNKNFKKVAKGEEQSEKKEVQSRDSTSETGKYPNIIKGDIIDDFKEIQYKVRSSMNKMTDGNIVYFLEQLLALSLEQYKAEIVKLITEKAIKEPLFSHLYAELCRQLCAKKSLNETAIQEGKFSFKQLLLSECDQLWNEKINDNQTYNEQNDLFRRKIISQGLAKFITELYKLGILSNDTINDYLKFLLDESKQTEKNIEFFCYFLTYIGEDLEKENREMFEKTFTTIKVLHSKTPRLPYRIWFMLLDLIELKQRNWLVRAPVLVEEIISEQDNRKTNTRGEHRFKDGQNIERLKRRSMRVKRYNQTGEQQQRQRTTRSARVAKQKSKIQQQSPANSRDINKSFDVSCLSRITAATINKENNSLVRDRRENTPENVMNLAGNISSSGEETYKAETTISEKLCVESKEKSDPPQ</sequence>
<dbReference type="EnsemblMetazoa" id="RPRC002047-RA">
    <property type="protein sequence ID" value="RPRC002047-PA"/>
    <property type="gene ID" value="RPRC002047"/>
</dbReference>
<dbReference type="EMBL" id="ACPB03000880">
    <property type="status" value="NOT_ANNOTATED_CDS"/>
    <property type="molecule type" value="Genomic_DNA"/>
</dbReference>
<dbReference type="Gene3D" id="1.25.40.180">
    <property type="match status" value="2"/>
</dbReference>
<evidence type="ECO:0000259" key="5">
    <source>
        <dbReference type="SMART" id="SM00543"/>
    </source>
</evidence>
<name>T1HDD0_RHOPR</name>
<evidence type="ECO:0000313" key="7">
    <source>
        <dbReference type="Proteomes" id="UP000015103"/>
    </source>
</evidence>
<dbReference type="GO" id="GO:0003743">
    <property type="term" value="F:translation initiation factor activity"/>
    <property type="evidence" value="ECO:0007669"/>
    <property type="project" value="UniProtKB-KW"/>
</dbReference>
<feature type="region of interest" description="Disordered" evidence="4">
    <location>
        <begin position="775"/>
        <end position="813"/>
    </location>
</feature>
<feature type="compositionally biased region" description="Low complexity" evidence="4">
    <location>
        <begin position="465"/>
        <end position="475"/>
    </location>
</feature>
<evidence type="ECO:0000256" key="2">
    <source>
        <dbReference type="ARBA" id="ARBA00022540"/>
    </source>
</evidence>
<keyword evidence="7" id="KW-1185">Reference proteome</keyword>
<dbReference type="eggNOG" id="KOG0401">
    <property type="taxonomic scope" value="Eukaryota"/>
</dbReference>
<comment type="similarity">
    <text evidence="1">Belongs to the eukaryotic initiation factor 4G family.</text>
</comment>
<organism evidence="6 7">
    <name type="scientific">Rhodnius prolixus</name>
    <name type="common">Triatomid bug</name>
    <dbReference type="NCBI Taxonomy" id="13249"/>
    <lineage>
        <taxon>Eukaryota</taxon>
        <taxon>Metazoa</taxon>
        <taxon>Ecdysozoa</taxon>
        <taxon>Arthropoda</taxon>
        <taxon>Hexapoda</taxon>
        <taxon>Insecta</taxon>
        <taxon>Pterygota</taxon>
        <taxon>Neoptera</taxon>
        <taxon>Paraneoptera</taxon>
        <taxon>Hemiptera</taxon>
        <taxon>Heteroptera</taxon>
        <taxon>Panheteroptera</taxon>
        <taxon>Cimicomorpha</taxon>
        <taxon>Reduviidae</taxon>
        <taxon>Triatominae</taxon>
        <taxon>Rhodnius</taxon>
    </lineage>
</organism>
<feature type="domain" description="MIF4G" evidence="5">
    <location>
        <begin position="521"/>
        <end position="729"/>
    </location>
</feature>
<evidence type="ECO:0000313" key="6">
    <source>
        <dbReference type="EnsemblMetazoa" id="RPRC002047-PA"/>
    </source>
</evidence>
<dbReference type="HOGENOM" id="CLU_325512_0_0_1"/>
<feature type="region of interest" description="Disordered" evidence="4">
    <location>
        <begin position="465"/>
        <end position="504"/>
    </location>
</feature>
<dbReference type="STRING" id="13249.T1HDD0"/>
<dbReference type="GO" id="GO:0016281">
    <property type="term" value="C:eukaryotic translation initiation factor 4F complex"/>
    <property type="evidence" value="ECO:0007669"/>
    <property type="project" value="TreeGrafter"/>
</dbReference>
<dbReference type="Proteomes" id="UP000015103">
    <property type="component" value="Unassembled WGS sequence"/>
</dbReference>
<dbReference type="SUPFAM" id="SSF48371">
    <property type="entry name" value="ARM repeat"/>
    <property type="match status" value="2"/>
</dbReference>
<accession>T1HDD0</accession>
<feature type="domain" description="MIF4G" evidence="5">
    <location>
        <begin position="219"/>
        <end position="440"/>
    </location>
</feature>
<dbReference type="VEuPathDB" id="VectorBase:RPRC002047"/>
<dbReference type="GO" id="GO:0003729">
    <property type="term" value="F:mRNA binding"/>
    <property type="evidence" value="ECO:0007669"/>
    <property type="project" value="TreeGrafter"/>
</dbReference>
<evidence type="ECO:0000256" key="3">
    <source>
        <dbReference type="ARBA" id="ARBA00022917"/>
    </source>
</evidence>
<dbReference type="SMART" id="SM00543">
    <property type="entry name" value="MIF4G"/>
    <property type="match status" value="2"/>
</dbReference>
<dbReference type="PANTHER" id="PTHR23253">
    <property type="entry name" value="EUKARYOTIC TRANSLATION INITIATION FACTOR 4 GAMMA"/>
    <property type="match status" value="1"/>
</dbReference>
<proteinExistence type="inferred from homology"/>
<dbReference type="InterPro" id="IPR016024">
    <property type="entry name" value="ARM-type_fold"/>
</dbReference>
<dbReference type="Pfam" id="PF02854">
    <property type="entry name" value="MIF4G"/>
    <property type="match status" value="2"/>
</dbReference>
<evidence type="ECO:0000256" key="4">
    <source>
        <dbReference type="SAM" id="MobiDB-lite"/>
    </source>
</evidence>
<dbReference type="AlphaFoldDB" id="T1HDD0"/>
<dbReference type="PANTHER" id="PTHR23253:SF9">
    <property type="entry name" value="EUKARYOTIC TRANSLATION INITIATION FACTOR 4 GAMMA 2"/>
    <property type="match status" value="1"/>
</dbReference>
<protein>
    <recommendedName>
        <fullName evidence="5">MIF4G domain-containing protein</fullName>
    </recommendedName>
</protein>
<keyword evidence="2" id="KW-0396">Initiation factor</keyword>
<dbReference type="InterPro" id="IPR003890">
    <property type="entry name" value="MIF4G-like_typ-3"/>
</dbReference>
<feature type="compositionally biased region" description="Basic residues" evidence="4">
    <location>
        <begin position="788"/>
        <end position="800"/>
    </location>
</feature>
<dbReference type="InParanoid" id="T1HDD0"/>
<keyword evidence="3" id="KW-0648">Protein biosynthesis</keyword>